<dbReference type="AlphaFoldDB" id="A0A0A9CP96"/>
<accession>A0A0A9CP96</accession>
<name>A0A0A9CP96_ARUDO</name>
<feature type="region of interest" description="Disordered" evidence="1">
    <location>
        <begin position="65"/>
        <end position="87"/>
    </location>
</feature>
<protein>
    <submittedName>
        <fullName evidence="2">Uncharacterized protein</fullName>
    </submittedName>
</protein>
<feature type="region of interest" description="Disordered" evidence="1">
    <location>
        <begin position="1"/>
        <end position="34"/>
    </location>
</feature>
<organism evidence="2">
    <name type="scientific">Arundo donax</name>
    <name type="common">Giant reed</name>
    <name type="synonym">Donax arundinaceus</name>
    <dbReference type="NCBI Taxonomy" id="35708"/>
    <lineage>
        <taxon>Eukaryota</taxon>
        <taxon>Viridiplantae</taxon>
        <taxon>Streptophyta</taxon>
        <taxon>Embryophyta</taxon>
        <taxon>Tracheophyta</taxon>
        <taxon>Spermatophyta</taxon>
        <taxon>Magnoliopsida</taxon>
        <taxon>Liliopsida</taxon>
        <taxon>Poales</taxon>
        <taxon>Poaceae</taxon>
        <taxon>PACMAD clade</taxon>
        <taxon>Arundinoideae</taxon>
        <taxon>Arundineae</taxon>
        <taxon>Arundo</taxon>
    </lineage>
</organism>
<dbReference type="EMBL" id="GBRH01224558">
    <property type="protein sequence ID" value="JAD73337.1"/>
    <property type="molecule type" value="Transcribed_RNA"/>
</dbReference>
<evidence type="ECO:0000313" key="2">
    <source>
        <dbReference type="EMBL" id="JAD73337.1"/>
    </source>
</evidence>
<feature type="compositionally biased region" description="Low complexity" evidence="1">
    <location>
        <begin position="17"/>
        <end position="27"/>
    </location>
</feature>
<reference evidence="2" key="2">
    <citation type="journal article" date="2015" name="Data Brief">
        <title>Shoot transcriptome of the giant reed, Arundo donax.</title>
        <authorList>
            <person name="Barrero R.A."/>
            <person name="Guerrero F.D."/>
            <person name="Moolhuijzen P."/>
            <person name="Goolsby J.A."/>
            <person name="Tidwell J."/>
            <person name="Bellgard S.E."/>
            <person name="Bellgard M.I."/>
        </authorList>
    </citation>
    <scope>NUCLEOTIDE SEQUENCE</scope>
    <source>
        <tissue evidence="2">Shoot tissue taken approximately 20 cm above the soil surface</tissue>
    </source>
</reference>
<proteinExistence type="predicted"/>
<evidence type="ECO:0000256" key="1">
    <source>
        <dbReference type="SAM" id="MobiDB-lite"/>
    </source>
</evidence>
<reference evidence="2" key="1">
    <citation type="submission" date="2014-09" db="EMBL/GenBank/DDBJ databases">
        <authorList>
            <person name="Magalhaes I.L.F."/>
            <person name="Oliveira U."/>
            <person name="Santos F.R."/>
            <person name="Vidigal T.H.D.A."/>
            <person name="Brescovit A.D."/>
            <person name="Santos A.J."/>
        </authorList>
    </citation>
    <scope>NUCLEOTIDE SEQUENCE</scope>
    <source>
        <tissue evidence="2">Shoot tissue taken approximately 20 cm above the soil surface</tissue>
    </source>
</reference>
<sequence length="87" mass="9312">MSYRTTTRRWDAEISPRSAARGAGASAVKVSHRGMRWEGKGEAAAGSGGGETYSEMASSWKWMQRSASSPQPCTRARAWRTCSAGAA</sequence>